<evidence type="ECO:0000256" key="2">
    <source>
        <dbReference type="ARBA" id="ARBA00022729"/>
    </source>
</evidence>
<dbReference type="InterPro" id="IPR028081">
    <property type="entry name" value="Leu-bd"/>
</dbReference>
<gene>
    <name evidence="4" type="ORF">MRBLWS13_001896</name>
</gene>
<reference evidence="4" key="1">
    <citation type="submission" date="2024-04" db="EMBL/GenBank/DDBJ databases">
        <authorList>
            <person name="Roder T."/>
            <person name="Oberhansli S."/>
            <person name="Kreuzer M."/>
        </authorList>
    </citation>
    <scope>NUCLEOTIDE SEQUENCE</scope>
    <source>
        <strain evidence="4">LWS13-1.2</strain>
    </source>
</reference>
<dbReference type="Gene3D" id="3.40.50.2300">
    <property type="match status" value="2"/>
</dbReference>
<evidence type="ECO:0000256" key="1">
    <source>
        <dbReference type="ARBA" id="ARBA00010062"/>
    </source>
</evidence>
<evidence type="ECO:0000313" key="4">
    <source>
        <dbReference type="EMBL" id="WZO34243.1"/>
    </source>
</evidence>
<proteinExistence type="inferred from homology"/>
<dbReference type="SUPFAM" id="SSF53822">
    <property type="entry name" value="Periplasmic binding protein-like I"/>
    <property type="match status" value="1"/>
</dbReference>
<dbReference type="PANTHER" id="PTHR47151">
    <property type="entry name" value="LEU/ILE/VAL-BINDING ABC TRANSPORTER SUBUNIT"/>
    <property type="match status" value="1"/>
</dbReference>
<dbReference type="AlphaFoldDB" id="A0AAU6SBI7"/>
<accession>A0AAU6SBI7</accession>
<comment type="similarity">
    <text evidence="1">Belongs to the leucine-binding protein family.</text>
</comment>
<dbReference type="EMBL" id="CP151632">
    <property type="protein sequence ID" value="WZO34243.1"/>
    <property type="molecule type" value="Genomic_DNA"/>
</dbReference>
<evidence type="ECO:0000259" key="3">
    <source>
        <dbReference type="Pfam" id="PF13458"/>
    </source>
</evidence>
<dbReference type="InterPro" id="IPR028082">
    <property type="entry name" value="Peripla_BP_I"/>
</dbReference>
<dbReference type="PANTHER" id="PTHR47151:SF2">
    <property type="entry name" value="AMINO ACID BINDING PROTEIN"/>
    <property type="match status" value="1"/>
</dbReference>
<sequence>MSVADVPAINSMQMTIDDINEAGGIDGKQIELQVIDTGSKLEEYAPASQQLIDAGAKALLFTCDFDLSSPGALVAEQANVLSVSPCINEALFGPSGGLNLSFSLGNSTIGEGVVMAEFAESKGWKSAAFLTDTTLKYTQSQCEYARERFTELGGTDVGDYEYIQGESIPEIVSKISGGTAPDVIFNCGYLPGGAQVAKDLRDGGITAPVISGFGMDGTFWLDAIPGLSDYYTVGPVSLTGDDPDPAVNEFLDRYTAEYGAPTMGTFVMGPSAIESIVNGYEIAGSWDGAELADALVTFDNEELLVGPTTFTPEYHIALERPQSVRVVEDGTLKFVERRAPEKINVND</sequence>
<name>A0AAU6SBI7_9MICO</name>
<organism evidence="4">
    <name type="scientific">Microbacterium sp. LWS13-1.2</name>
    <dbReference type="NCBI Taxonomy" id="3135264"/>
    <lineage>
        <taxon>Bacteria</taxon>
        <taxon>Bacillati</taxon>
        <taxon>Actinomycetota</taxon>
        <taxon>Actinomycetes</taxon>
        <taxon>Micrococcales</taxon>
        <taxon>Microbacteriaceae</taxon>
        <taxon>Microbacterium</taxon>
    </lineage>
</organism>
<protein>
    <submittedName>
        <fullName evidence="4">ABC transporter substrate-binding protein</fullName>
    </submittedName>
</protein>
<keyword evidence="2" id="KW-0732">Signal</keyword>
<dbReference type="Pfam" id="PF13458">
    <property type="entry name" value="Peripla_BP_6"/>
    <property type="match status" value="1"/>
</dbReference>
<feature type="domain" description="Leucine-binding protein" evidence="3">
    <location>
        <begin position="8"/>
        <end position="327"/>
    </location>
</feature>